<gene>
    <name evidence="1" type="ORF">ROG8370_03589</name>
</gene>
<protein>
    <recommendedName>
        <fullName evidence="3">Cupin domain protein</fullName>
    </recommendedName>
</protein>
<reference evidence="2" key="1">
    <citation type="submission" date="2017-03" db="EMBL/GenBank/DDBJ databases">
        <authorList>
            <person name="Rodrigo-Torres L."/>
            <person name="Arahal R.D."/>
            <person name="Lucena T."/>
        </authorList>
    </citation>
    <scope>NUCLEOTIDE SEQUENCE [LARGE SCALE GENOMIC DNA]</scope>
    <source>
        <strain evidence="2">CECT 8370</strain>
    </source>
</reference>
<accession>A0A1X7A913</accession>
<dbReference type="EMBL" id="FWFJ01000056">
    <property type="protein sequence ID" value="SLN73302.1"/>
    <property type="molecule type" value="Genomic_DNA"/>
</dbReference>
<dbReference type="AlphaFoldDB" id="A0A1X7A913"/>
<proteinExistence type="predicted"/>
<keyword evidence="2" id="KW-1185">Reference proteome</keyword>
<name>A0A1X7A913_9RHOB</name>
<evidence type="ECO:0000313" key="2">
    <source>
        <dbReference type="Proteomes" id="UP000194012"/>
    </source>
</evidence>
<dbReference type="SUPFAM" id="SSF51182">
    <property type="entry name" value="RmlC-like cupins"/>
    <property type="match status" value="1"/>
</dbReference>
<sequence length="163" mass="18124">MENRTVVQGAAKEETRARLAFFCIAAQSPLSVVGWSCGRGTKVKFKKLYSDPQGESHWSDIEVKLEEQTFAPPAKAIELSKPEAVTQTMFLRLKKGWDEPIHPTPVAQKLICLSGSVRVTASDGDFRDIGPGDVWHMEDKHGKGHHTVVTSDEDFLSVIVQYE</sequence>
<dbReference type="InterPro" id="IPR011051">
    <property type="entry name" value="RmlC_Cupin_sf"/>
</dbReference>
<dbReference type="Gene3D" id="2.60.120.10">
    <property type="entry name" value="Jelly Rolls"/>
    <property type="match status" value="1"/>
</dbReference>
<dbReference type="RefSeq" id="WP_245827486.1">
    <property type="nucleotide sequence ID" value="NZ_FWFJ01000056.1"/>
</dbReference>
<evidence type="ECO:0008006" key="3">
    <source>
        <dbReference type="Google" id="ProtNLM"/>
    </source>
</evidence>
<evidence type="ECO:0000313" key="1">
    <source>
        <dbReference type="EMBL" id="SLN73302.1"/>
    </source>
</evidence>
<dbReference type="InterPro" id="IPR014710">
    <property type="entry name" value="RmlC-like_jellyroll"/>
</dbReference>
<organism evidence="1 2">
    <name type="scientific">Roseovarius gaetbuli</name>
    <dbReference type="NCBI Taxonomy" id="1356575"/>
    <lineage>
        <taxon>Bacteria</taxon>
        <taxon>Pseudomonadati</taxon>
        <taxon>Pseudomonadota</taxon>
        <taxon>Alphaproteobacteria</taxon>
        <taxon>Rhodobacterales</taxon>
        <taxon>Roseobacteraceae</taxon>
        <taxon>Roseovarius</taxon>
    </lineage>
</organism>
<dbReference type="Proteomes" id="UP000194012">
    <property type="component" value="Unassembled WGS sequence"/>
</dbReference>